<evidence type="ECO:0000256" key="1">
    <source>
        <dbReference type="ARBA" id="ARBA00004418"/>
    </source>
</evidence>
<evidence type="ECO:0000259" key="9">
    <source>
        <dbReference type="Pfam" id="PF00345"/>
    </source>
</evidence>
<gene>
    <name evidence="11" type="ORF">D6029_00525</name>
</gene>
<dbReference type="SUPFAM" id="SSF49584">
    <property type="entry name" value="Periplasmic chaperone C-domain"/>
    <property type="match status" value="1"/>
</dbReference>
<dbReference type="OrthoDB" id="9131059at2"/>
<evidence type="ECO:0000256" key="4">
    <source>
        <dbReference type="ARBA" id="ARBA00022729"/>
    </source>
</evidence>
<keyword evidence="4 8" id="KW-0732">Signal</keyword>
<feature type="domain" description="Pili assembly chaperone N-terminal" evidence="9">
    <location>
        <begin position="22"/>
        <end position="140"/>
    </location>
</feature>
<dbReference type="InterPro" id="IPR001829">
    <property type="entry name" value="Pili_assmbl_chaperone_bac"/>
</dbReference>
<organism evidence="11 12">
    <name type="scientific">Buttiauxella izardii</name>
    <dbReference type="NCBI Taxonomy" id="82991"/>
    <lineage>
        <taxon>Bacteria</taxon>
        <taxon>Pseudomonadati</taxon>
        <taxon>Pseudomonadota</taxon>
        <taxon>Gammaproteobacteria</taxon>
        <taxon>Enterobacterales</taxon>
        <taxon>Enterobacteriaceae</taxon>
        <taxon>Buttiauxella</taxon>
    </lineage>
</organism>
<keyword evidence="5" id="KW-0574">Periplasm</keyword>
<feature type="domain" description="Pili assembly chaperone C-terminal" evidence="10">
    <location>
        <begin position="161"/>
        <end position="217"/>
    </location>
</feature>
<evidence type="ECO:0000313" key="11">
    <source>
        <dbReference type="EMBL" id="RJT27985.1"/>
    </source>
</evidence>
<evidence type="ECO:0000256" key="3">
    <source>
        <dbReference type="ARBA" id="ARBA00022558"/>
    </source>
</evidence>
<evidence type="ECO:0000256" key="5">
    <source>
        <dbReference type="ARBA" id="ARBA00022764"/>
    </source>
</evidence>
<dbReference type="InterPro" id="IPR036316">
    <property type="entry name" value="Pili_assmbl_chap_C_dom_sf"/>
</dbReference>
<protein>
    <submittedName>
        <fullName evidence="11">Molecular chaperone</fullName>
    </submittedName>
</protein>
<dbReference type="PANTHER" id="PTHR30251">
    <property type="entry name" value="PILUS ASSEMBLY CHAPERONE"/>
    <property type="match status" value="1"/>
</dbReference>
<comment type="caution">
    <text evidence="11">The sequence shown here is derived from an EMBL/GenBank/DDBJ whole genome shotgun (WGS) entry which is preliminary data.</text>
</comment>
<comment type="subcellular location">
    <subcellularLocation>
        <location evidence="1">Periplasm</location>
    </subcellularLocation>
</comment>
<dbReference type="InterPro" id="IPR013783">
    <property type="entry name" value="Ig-like_fold"/>
</dbReference>
<dbReference type="AlphaFoldDB" id="A0A3A5K0Q2"/>
<evidence type="ECO:0000259" key="10">
    <source>
        <dbReference type="Pfam" id="PF02753"/>
    </source>
</evidence>
<dbReference type="Pfam" id="PF00345">
    <property type="entry name" value="PapD_N"/>
    <property type="match status" value="1"/>
</dbReference>
<dbReference type="InterPro" id="IPR016147">
    <property type="entry name" value="Pili_assmbl_chaperone_N"/>
</dbReference>
<dbReference type="Proteomes" id="UP000276295">
    <property type="component" value="Unassembled WGS sequence"/>
</dbReference>
<dbReference type="InterPro" id="IPR050643">
    <property type="entry name" value="Periplasmic_pilus_chap"/>
</dbReference>
<name>A0A3A5K0Q2_9ENTR</name>
<dbReference type="InterPro" id="IPR016148">
    <property type="entry name" value="Pili_assmbl_chaperone_C"/>
</dbReference>
<dbReference type="FunFam" id="2.60.40.10:FF:000458">
    <property type="entry name" value="Molecular chaperone FimC"/>
    <property type="match status" value="1"/>
</dbReference>
<accession>A0A3A5K0Q2</accession>
<dbReference type="InterPro" id="IPR008962">
    <property type="entry name" value="PapD-like_sf"/>
</dbReference>
<keyword evidence="12" id="KW-1185">Reference proteome</keyword>
<dbReference type="GO" id="GO:0030288">
    <property type="term" value="C:outer membrane-bounded periplasmic space"/>
    <property type="evidence" value="ECO:0007669"/>
    <property type="project" value="InterPro"/>
</dbReference>
<dbReference type="RefSeq" id="WP_120062877.1">
    <property type="nucleotide sequence ID" value="NZ_QZWH01000001.1"/>
</dbReference>
<evidence type="ECO:0000256" key="2">
    <source>
        <dbReference type="ARBA" id="ARBA00007399"/>
    </source>
</evidence>
<sequence length="225" mass="24327">MKIFTGSLLAVLLVVSTVAQAGVIVGGTRLIYDGGKKESSLSINNPDKVPYLIQTWVDTTGGGAEKAPFMVTPPLFRLDGGQENVLRVVRAGGNLPNHKESLYWMNVKAIPAGEAKENQNTLQIAVKSRLKLIFRPQGLKGTPEDVTEQLKWQRNGNNLQVTNPTPFYMNFMEITVAGKQLKNITYVAPGNTASFELPAGASSGSLSWKIISDYGAIGPEHKSSL</sequence>
<evidence type="ECO:0000256" key="7">
    <source>
        <dbReference type="ARBA" id="ARBA00023319"/>
    </source>
</evidence>
<keyword evidence="3" id="KW-1029">Fimbrium biogenesis</keyword>
<comment type="similarity">
    <text evidence="2">Belongs to the periplasmic pilus chaperone family.</text>
</comment>
<reference evidence="11 12" key="1">
    <citation type="submission" date="2018-09" db="EMBL/GenBank/DDBJ databases">
        <title>Draft genome sequence of Buttiauxella izardii CCUG 35510T.</title>
        <authorList>
            <person name="Salva-Serra F."/>
            <person name="Marathe N."/>
            <person name="Moore E."/>
            <person name="Stadler-Svensson L."/>
            <person name="Engstrom-Jakobsson H."/>
        </authorList>
    </citation>
    <scope>NUCLEOTIDE SEQUENCE [LARGE SCALE GENOMIC DNA]</scope>
    <source>
        <strain evidence="11 12">CCUG 35510</strain>
    </source>
</reference>
<dbReference type="PRINTS" id="PR00969">
    <property type="entry name" value="CHAPERONPILI"/>
</dbReference>
<dbReference type="SUPFAM" id="SSF49354">
    <property type="entry name" value="PapD-like"/>
    <property type="match status" value="1"/>
</dbReference>
<keyword evidence="7" id="KW-0393">Immunoglobulin domain</keyword>
<evidence type="ECO:0000256" key="8">
    <source>
        <dbReference type="SAM" id="SignalP"/>
    </source>
</evidence>
<feature type="chain" id="PRO_5017369882" evidence="8">
    <location>
        <begin position="22"/>
        <end position="225"/>
    </location>
</feature>
<evidence type="ECO:0000256" key="6">
    <source>
        <dbReference type="ARBA" id="ARBA00023186"/>
    </source>
</evidence>
<dbReference type="EMBL" id="QZWH01000001">
    <property type="protein sequence ID" value="RJT27985.1"/>
    <property type="molecule type" value="Genomic_DNA"/>
</dbReference>
<dbReference type="Pfam" id="PF02753">
    <property type="entry name" value="PapD_C"/>
    <property type="match status" value="1"/>
</dbReference>
<keyword evidence="6" id="KW-0143">Chaperone</keyword>
<evidence type="ECO:0000313" key="12">
    <source>
        <dbReference type="Proteomes" id="UP000276295"/>
    </source>
</evidence>
<feature type="signal peptide" evidence="8">
    <location>
        <begin position="1"/>
        <end position="21"/>
    </location>
</feature>
<proteinExistence type="inferred from homology"/>
<dbReference type="Gene3D" id="2.60.40.10">
    <property type="entry name" value="Immunoglobulins"/>
    <property type="match status" value="2"/>
</dbReference>
<dbReference type="PANTHER" id="PTHR30251:SF9">
    <property type="entry name" value="CHAPERONE PROTEIN CAF1M"/>
    <property type="match status" value="1"/>
</dbReference>
<dbReference type="GO" id="GO:0071555">
    <property type="term" value="P:cell wall organization"/>
    <property type="evidence" value="ECO:0007669"/>
    <property type="project" value="InterPro"/>
</dbReference>